<dbReference type="GO" id="GO:0000155">
    <property type="term" value="F:phosphorelay sensor kinase activity"/>
    <property type="evidence" value="ECO:0007669"/>
    <property type="project" value="InterPro"/>
</dbReference>
<dbReference type="GO" id="GO:0016020">
    <property type="term" value="C:membrane"/>
    <property type="evidence" value="ECO:0007669"/>
    <property type="project" value="InterPro"/>
</dbReference>
<dbReference type="SUPFAM" id="SSF52172">
    <property type="entry name" value="CheY-like"/>
    <property type="match status" value="1"/>
</dbReference>
<feature type="domain" description="Response regulatory" evidence="3">
    <location>
        <begin position="551"/>
        <end position="625"/>
    </location>
</feature>
<dbReference type="Proteomes" id="UP000266340">
    <property type="component" value="Unassembled WGS sequence"/>
</dbReference>
<dbReference type="PANTHER" id="PTHR34220:SF7">
    <property type="entry name" value="SENSOR HISTIDINE KINASE YPDA"/>
    <property type="match status" value="1"/>
</dbReference>
<dbReference type="InterPro" id="IPR050640">
    <property type="entry name" value="Bact_2-comp_sensor_kinase"/>
</dbReference>
<evidence type="ECO:0000259" key="3">
    <source>
        <dbReference type="PROSITE" id="PS50110"/>
    </source>
</evidence>
<feature type="modified residue" description="4-aspartylphosphate" evidence="1">
    <location>
        <position position="603"/>
    </location>
</feature>
<keyword evidence="2" id="KW-1133">Transmembrane helix</keyword>
<feature type="non-terminal residue" evidence="4">
    <location>
        <position position="1"/>
    </location>
</feature>
<keyword evidence="2" id="KW-0472">Membrane</keyword>
<keyword evidence="1" id="KW-0597">Phosphoprotein</keyword>
<dbReference type="InterPro" id="IPR036890">
    <property type="entry name" value="HATPase_C_sf"/>
</dbReference>
<protein>
    <submittedName>
        <fullName evidence="4">Response regulator</fullName>
    </submittedName>
</protein>
<feature type="transmembrane region" description="Helical" evidence="2">
    <location>
        <begin position="230"/>
        <end position="249"/>
    </location>
</feature>
<evidence type="ECO:0000313" key="4">
    <source>
        <dbReference type="EMBL" id="RIE03627.1"/>
    </source>
</evidence>
<name>A0A398CUT2_9BACL</name>
<dbReference type="InterPro" id="IPR010559">
    <property type="entry name" value="Sig_transdc_His_kin_internal"/>
</dbReference>
<proteinExistence type="predicted"/>
<dbReference type="Gene3D" id="3.40.50.2300">
    <property type="match status" value="1"/>
</dbReference>
<dbReference type="EMBL" id="QXJM01000033">
    <property type="protein sequence ID" value="RIE03627.1"/>
    <property type="molecule type" value="Genomic_DNA"/>
</dbReference>
<dbReference type="Gene3D" id="3.30.565.10">
    <property type="entry name" value="Histidine kinase-like ATPase, C-terminal domain"/>
    <property type="match status" value="1"/>
</dbReference>
<accession>A0A398CUT2</accession>
<evidence type="ECO:0000256" key="2">
    <source>
        <dbReference type="SAM" id="Phobius"/>
    </source>
</evidence>
<dbReference type="InterPro" id="IPR011006">
    <property type="entry name" value="CheY-like_superfamily"/>
</dbReference>
<reference evidence="4 5" key="1">
    <citation type="submission" date="2018-09" db="EMBL/GenBank/DDBJ databases">
        <title>Cohnella cavernae sp. nov., isolated from a karst cave.</title>
        <authorList>
            <person name="Zhu H."/>
        </authorList>
    </citation>
    <scope>NUCLEOTIDE SEQUENCE [LARGE SCALE GENOMIC DNA]</scope>
    <source>
        <strain evidence="4 5">K2E09-144</strain>
    </source>
</reference>
<evidence type="ECO:0000256" key="1">
    <source>
        <dbReference type="PROSITE-ProRule" id="PRU00169"/>
    </source>
</evidence>
<dbReference type="InterPro" id="IPR001789">
    <property type="entry name" value="Sig_transdc_resp-reg_receiver"/>
</dbReference>
<comment type="caution">
    <text evidence="4">The sequence shown here is derived from an EMBL/GenBank/DDBJ whole genome shotgun (WGS) entry which is preliminary data.</text>
</comment>
<dbReference type="RefSeq" id="WP_119149145.1">
    <property type="nucleotide sequence ID" value="NZ_QXJM01000033.1"/>
</dbReference>
<evidence type="ECO:0000313" key="5">
    <source>
        <dbReference type="Proteomes" id="UP000266340"/>
    </source>
</evidence>
<gene>
    <name evidence="4" type="ORF">D3H35_10570</name>
</gene>
<keyword evidence="2" id="KW-0812">Transmembrane</keyword>
<keyword evidence="5" id="KW-1185">Reference proteome</keyword>
<dbReference type="PANTHER" id="PTHR34220">
    <property type="entry name" value="SENSOR HISTIDINE KINASE YPDA"/>
    <property type="match status" value="1"/>
</dbReference>
<dbReference type="SUPFAM" id="SSF55874">
    <property type="entry name" value="ATPase domain of HSP90 chaperone/DNA topoisomerase II/histidine kinase"/>
    <property type="match status" value="1"/>
</dbReference>
<dbReference type="OrthoDB" id="759642at2"/>
<organism evidence="4 5">
    <name type="scientific">Cohnella faecalis</name>
    <dbReference type="NCBI Taxonomy" id="2315694"/>
    <lineage>
        <taxon>Bacteria</taxon>
        <taxon>Bacillati</taxon>
        <taxon>Bacillota</taxon>
        <taxon>Bacilli</taxon>
        <taxon>Bacillales</taxon>
        <taxon>Paenibacillaceae</taxon>
        <taxon>Cohnella</taxon>
    </lineage>
</organism>
<sequence>ILKELPLLSAAPRPGSRYSDHPIVSSDSDEYILAKLRLLNRYALDSLLDSTSIYGILDTLFLYPRKEQSIIFATQYNTNSEEKETTLNEWSRTHLTGPIEHDYRWESITVEGGYHYLLKAVDLDLNVYAGALVPSDSMMRVLSNFDVGPSGAALLLDSSGVSLTSRVFKPMEDPDFFDAVTRMNDSYKIVRSQGENYLVMAKHSQYADLNYVLITPESYILKSLPFFQKVLYIWIPLLVALLLSFYLLFLQRVVFKPLVELIRGMRKLGKAAGHSSADEPEQRIRVHVGIVQPDGRADRKAEDRRLRGAASGAEGGVQAFAGADQPAFLYEFLNIIYNLAALKDFKSVQKLSLHLADYFRFLMQSNRPVVSLEDEIRHIGHYLEIQKVRYVTKLDFEIDVKPEHLKAEISPLTIQPFVENSVIHAFNKRVQDGSLFRIAIRSEDGEDELGSYVVITVSDNGPGFPEDMLRDLGSDAYLAGTGEQHLGIWNILRRFRMLYGDAAESCSAMRTRGELSSKFGCPLPSSSRSAGMSRYCKKRRMIRKGGNVLLTMLVVDDEIYALKGITQGIDWSDLPISVILEAENVDQAKRKLQENKVDLVISDIEMRERTESSCFVISGKRLRRR</sequence>
<dbReference type="Pfam" id="PF06580">
    <property type="entry name" value="His_kinase"/>
    <property type="match status" value="1"/>
</dbReference>
<dbReference type="PROSITE" id="PS50110">
    <property type="entry name" value="RESPONSE_REGULATORY"/>
    <property type="match status" value="1"/>
</dbReference>
<dbReference type="AlphaFoldDB" id="A0A398CUT2"/>